<sequence>MSLRPDDRRFLILLGVVFIAVVTLTMAARFLGSVLWPEESPVAETIPADPASRPPPSGARQSAHAPPPKAPPVRVTVEGSIPPEFVGLEGRLTTMERDLSIRREENRALREKVAAADALILRAEGGAPGDSAGLMLPARPAGKREVQGADDALAADATRPRQRPEALDTEGKRPNRGSTP</sequence>
<organism evidence="2">
    <name type="scientific">Candidatus Kentrum sp. DK</name>
    <dbReference type="NCBI Taxonomy" id="2126562"/>
    <lineage>
        <taxon>Bacteria</taxon>
        <taxon>Pseudomonadati</taxon>
        <taxon>Pseudomonadota</taxon>
        <taxon>Gammaproteobacteria</taxon>
        <taxon>Candidatus Kentrum</taxon>
    </lineage>
</organism>
<protein>
    <submittedName>
        <fullName evidence="2">Uncharacterized protein</fullName>
    </submittedName>
</protein>
<dbReference type="EMBL" id="CAADEX010000048">
    <property type="protein sequence ID" value="VFJ54691.1"/>
    <property type="molecule type" value="Genomic_DNA"/>
</dbReference>
<proteinExistence type="predicted"/>
<dbReference type="AlphaFoldDB" id="A0A450SM36"/>
<feature type="region of interest" description="Disordered" evidence="1">
    <location>
        <begin position="45"/>
        <end position="77"/>
    </location>
</feature>
<feature type="compositionally biased region" description="Basic and acidic residues" evidence="1">
    <location>
        <begin position="158"/>
        <end position="173"/>
    </location>
</feature>
<reference evidence="2" key="1">
    <citation type="submission" date="2019-02" db="EMBL/GenBank/DDBJ databases">
        <authorList>
            <person name="Gruber-Vodicka R. H."/>
            <person name="Seah K. B. B."/>
        </authorList>
    </citation>
    <scope>NUCLEOTIDE SEQUENCE</scope>
    <source>
        <strain evidence="2">BECK_DK47</strain>
    </source>
</reference>
<feature type="region of interest" description="Disordered" evidence="1">
    <location>
        <begin position="125"/>
        <end position="180"/>
    </location>
</feature>
<accession>A0A450SM36</accession>
<evidence type="ECO:0000256" key="1">
    <source>
        <dbReference type="SAM" id="MobiDB-lite"/>
    </source>
</evidence>
<evidence type="ECO:0000313" key="2">
    <source>
        <dbReference type="EMBL" id="VFJ54691.1"/>
    </source>
</evidence>
<name>A0A450SM36_9GAMM</name>
<gene>
    <name evidence="2" type="ORF">BECKDK2373B_GA0170837_104810</name>
</gene>